<dbReference type="AlphaFoldDB" id="A0A7X3SKK6"/>
<dbReference type="RefSeq" id="WP_159753053.1">
    <property type="nucleotide sequence ID" value="NZ_WUQX01000001.1"/>
</dbReference>
<dbReference type="Gene3D" id="2.40.420.20">
    <property type="match status" value="1"/>
</dbReference>
<dbReference type="Proteomes" id="UP000460412">
    <property type="component" value="Unassembled WGS sequence"/>
</dbReference>
<gene>
    <name evidence="3" type="ORF">GN277_20310</name>
</gene>
<accession>A0A7X3SKK6</accession>
<organism evidence="3 4">
    <name type="scientific">Sporofaciens musculi</name>
    <dbReference type="NCBI Taxonomy" id="2681861"/>
    <lineage>
        <taxon>Bacteria</taxon>
        <taxon>Bacillati</taxon>
        <taxon>Bacillota</taxon>
        <taxon>Clostridia</taxon>
        <taxon>Lachnospirales</taxon>
        <taxon>Lachnospiraceae</taxon>
        <taxon>Sporofaciens</taxon>
    </lineage>
</organism>
<protein>
    <submittedName>
        <fullName evidence="3">Uncharacterized protein</fullName>
    </submittedName>
</protein>
<name>A0A7X3SKK6_9FIRM</name>
<evidence type="ECO:0000256" key="1">
    <source>
        <dbReference type="SAM" id="Coils"/>
    </source>
</evidence>
<dbReference type="EMBL" id="WUQX01000001">
    <property type="protein sequence ID" value="MXP77607.1"/>
    <property type="molecule type" value="Genomic_DNA"/>
</dbReference>
<feature type="coiled-coil region" evidence="1">
    <location>
        <begin position="136"/>
        <end position="252"/>
    </location>
</feature>
<keyword evidence="4" id="KW-1185">Reference proteome</keyword>
<comment type="caution">
    <text evidence="3">The sequence shown here is derived from an EMBL/GenBank/DDBJ whole genome shotgun (WGS) entry which is preliminary data.</text>
</comment>
<sequence>MKRKILKIILSFFITMICCTLIARGAASMTVAKVKTEGVSRGSLVEEFEGEGSICAKDKVYQSLPKGQKLADILKDTGSTVQAGEGILQFDLGFLEERLTKQAQEIEKIRYRMEQQRLSGLAQARTPATAQAGLSLEEAADALTEAQNNYQEAKNQYDRVAARLPSESQEDESLLEEEKQRLRSDMDGAYAALKAAERAYQTAQGVYQIAQQDDANSQANDAIAQNASQMALNEMQVELTALQNEMDKISALKEAGGIVTSQADGVFETVQAAEGSITTGEEQIVLVVGSMEACGLIPDDKIAAVKAGDEIEAVFQGETKPKTLEIERIAQNEEGRYVWYAELPEGSYRVGTSLTYQYSQKWENSYDMLIPLSALREAAGSSYVLIAEMKPSVLGESYTAVKVNVTVLEKDDRSAAVETNLPKEAKLITESNKYVKEGDRVRISE</sequence>
<dbReference type="PANTHER" id="PTHR30469">
    <property type="entry name" value="MULTIDRUG RESISTANCE PROTEIN MDTA"/>
    <property type="match status" value="1"/>
</dbReference>
<keyword evidence="1" id="KW-0175">Coiled coil</keyword>
<evidence type="ECO:0000313" key="4">
    <source>
        <dbReference type="Proteomes" id="UP000460412"/>
    </source>
</evidence>
<feature type="signal peptide" evidence="2">
    <location>
        <begin position="1"/>
        <end position="23"/>
    </location>
</feature>
<keyword evidence="2" id="KW-0732">Signal</keyword>
<reference evidence="3 4" key="1">
    <citation type="submission" date="2019-12" db="EMBL/GenBank/DDBJ databases">
        <title>Sporaefaciens musculi gen. nov., sp. nov., a novel bacterium isolated from the caecum of an obese mouse.</title>
        <authorList>
            <person name="Rasmussen T.S."/>
            <person name="Streidl T."/>
            <person name="Hitch T.C.A."/>
            <person name="Wortmann E."/>
            <person name="Deptula P."/>
            <person name="Hansen M."/>
            <person name="Nielsen D.S."/>
            <person name="Clavel T."/>
            <person name="Vogensen F.K."/>
        </authorList>
    </citation>
    <scope>NUCLEOTIDE SEQUENCE [LARGE SCALE GENOMIC DNA]</scope>
    <source>
        <strain evidence="3 4">WCA-9-b2</strain>
    </source>
</reference>
<dbReference type="GO" id="GO:1990281">
    <property type="term" value="C:efflux pump complex"/>
    <property type="evidence" value="ECO:0007669"/>
    <property type="project" value="TreeGrafter"/>
</dbReference>
<dbReference type="GO" id="GO:0015562">
    <property type="term" value="F:efflux transmembrane transporter activity"/>
    <property type="evidence" value="ECO:0007669"/>
    <property type="project" value="TreeGrafter"/>
</dbReference>
<dbReference type="PANTHER" id="PTHR30469:SF33">
    <property type="entry name" value="SLR1207 PROTEIN"/>
    <property type="match status" value="1"/>
</dbReference>
<evidence type="ECO:0000256" key="2">
    <source>
        <dbReference type="SAM" id="SignalP"/>
    </source>
</evidence>
<proteinExistence type="predicted"/>
<feature type="chain" id="PRO_5039687666" evidence="2">
    <location>
        <begin position="24"/>
        <end position="445"/>
    </location>
</feature>
<evidence type="ECO:0000313" key="3">
    <source>
        <dbReference type="EMBL" id="MXP77607.1"/>
    </source>
</evidence>